<keyword evidence="5 7" id="KW-1133">Transmembrane helix</keyword>
<feature type="transmembrane region" description="Helical" evidence="7">
    <location>
        <begin position="43"/>
        <end position="65"/>
    </location>
</feature>
<evidence type="ECO:0000256" key="5">
    <source>
        <dbReference type="ARBA" id="ARBA00022989"/>
    </source>
</evidence>
<reference evidence="8 9" key="1">
    <citation type="journal article" date="2023" name="Int. J. Syst. Evol. Microbiol.">
        <title>Methylocystis iwaonis sp. nov., a type II methane-oxidizing bacterium from surface soil of a rice paddy field in Japan, and emended description of the genus Methylocystis (ex Whittenbury et al. 1970) Bowman et al. 1993.</title>
        <authorList>
            <person name="Kaise H."/>
            <person name="Sawadogo J.B."/>
            <person name="Alam M.S."/>
            <person name="Ueno C."/>
            <person name="Dianou D."/>
            <person name="Shinjo R."/>
            <person name="Asakawa S."/>
        </authorList>
    </citation>
    <scope>NUCLEOTIDE SEQUENCE [LARGE SCALE GENOMIC DNA]</scope>
    <source>
        <strain evidence="8 9">SS37A-Re</strain>
    </source>
</reference>
<dbReference type="SUPFAM" id="SSF52540">
    <property type="entry name" value="P-loop containing nucleoside triphosphate hydrolases"/>
    <property type="match status" value="1"/>
</dbReference>
<dbReference type="Proteomes" id="UP001317629">
    <property type="component" value="Plasmid pSS37A-Re-2"/>
</dbReference>
<evidence type="ECO:0000256" key="6">
    <source>
        <dbReference type="ARBA" id="ARBA00023136"/>
    </source>
</evidence>
<dbReference type="PANTHER" id="PTHR37937:SF1">
    <property type="entry name" value="CONJUGATIVE TRANSFER: DNA TRANSPORT"/>
    <property type="match status" value="1"/>
</dbReference>
<dbReference type="RefSeq" id="WP_281932646.1">
    <property type="nucleotide sequence ID" value="NZ_AP027144.1"/>
</dbReference>
<evidence type="ECO:0008006" key="10">
    <source>
        <dbReference type="Google" id="ProtNLM"/>
    </source>
</evidence>
<comment type="subcellular location">
    <subcellularLocation>
        <location evidence="1">Cell membrane</location>
        <topology evidence="1">Multi-pass membrane protein</topology>
    </subcellularLocation>
</comment>
<geneLocation type="plasmid" evidence="8 9">
    <name>pSS37A-Re-2</name>
</geneLocation>
<dbReference type="Pfam" id="PF02534">
    <property type="entry name" value="T4SS-DNA_transf"/>
    <property type="match status" value="1"/>
</dbReference>
<keyword evidence="8" id="KW-0614">Plasmid</keyword>
<evidence type="ECO:0000256" key="7">
    <source>
        <dbReference type="SAM" id="Phobius"/>
    </source>
</evidence>
<proteinExistence type="inferred from homology"/>
<dbReference type="InterPro" id="IPR051539">
    <property type="entry name" value="T4SS-coupling_protein"/>
</dbReference>
<evidence type="ECO:0000256" key="2">
    <source>
        <dbReference type="ARBA" id="ARBA00008806"/>
    </source>
</evidence>
<dbReference type="Gene3D" id="3.40.50.300">
    <property type="entry name" value="P-loop containing nucleotide triphosphate hydrolases"/>
    <property type="match status" value="1"/>
</dbReference>
<evidence type="ECO:0000256" key="1">
    <source>
        <dbReference type="ARBA" id="ARBA00004651"/>
    </source>
</evidence>
<keyword evidence="9" id="KW-1185">Reference proteome</keyword>
<keyword evidence="3" id="KW-1003">Cell membrane</keyword>
<dbReference type="CDD" id="cd01127">
    <property type="entry name" value="TrwB_TraG_TraD_VirD4"/>
    <property type="match status" value="1"/>
</dbReference>
<dbReference type="InterPro" id="IPR003688">
    <property type="entry name" value="TraG/VirD4"/>
</dbReference>
<dbReference type="InterPro" id="IPR027417">
    <property type="entry name" value="P-loop_NTPase"/>
</dbReference>
<comment type="similarity">
    <text evidence="2">Belongs to the VirD4/TraG family.</text>
</comment>
<organism evidence="8 9">
    <name type="scientific">Methylocystis iwaonis</name>
    <dbReference type="NCBI Taxonomy" id="2885079"/>
    <lineage>
        <taxon>Bacteria</taxon>
        <taxon>Pseudomonadati</taxon>
        <taxon>Pseudomonadota</taxon>
        <taxon>Alphaproteobacteria</taxon>
        <taxon>Hyphomicrobiales</taxon>
        <taxon>Methylocystaceae</taxon>
        <taxon>Methylocystis</taxon>
    </lineage>
</organism>
<sequence>MRGAMAAKILGAMFAAVIAASAALWLWELAFVVAIGLHTHKWAALNLFFSRAEFLLPLSVALARWHEPAVWSLIWKASFFWFLGMVLIAAGIAQAVAHMRGVAAPTDGARLAGRDDLRKAGLLGAPKGYSVFLGRFGGEDVRYAGDSHIFVNGPSRSGKGYNFVFTNALEWRGSLIAMDIKKEILEKTGAARVAMGQRLFVFSPGSVESHRWNPLDCVGEWPSRATDVMNIAKSMIETPVNADAYWVETAHGLFGGLLAYVLESRTAEGKRTLQSVLKLFSTGASLGRRFAEIIVNEPELHPFIVDKFRQHLGRDEEQRLSFESHIVTSLEPWNNELVAAATSCSDFDVAEFRRKPFTVLLCSPPGNLRSVMSVVRLFVEMVHDVLLRHLPRADEPYKVLLLLDEFYQFKKQSEIVDRTPLVAGYGFQIAMVSQSIASLDVTYGKSTREMLLGNMDVKLFVAIGDELTADYVSRALGKHYVLREGWGESNSASPGGWGGMRQSRSIQRRWEPVPLISPDALGRLDNGKMVLLLRGQWGSVLEKANFYRDAQYLQAVKAAQPFERLVSAPNVLGDKTLNDDEPDEERAGRRPGRVAIGRRHWPEIQAVRDLASRAFVDPTMFNEKFVDAMEQVSNQPMAEVAATLRQSPEKLGTLKIGRGMFARRSVEDVLLDLRKAAIAAKRSLNDDRAQLVPVDGAPVVDAADAVSAAEAGPVTGEAPAMTYGGSEMPVAAQGDDPDSATLEREAELNLGAVVSGVERLKANGEVVSAALKARFGEEIEGLSLSMGMFLDTPDDLWKHIQKQRGAAA</sequence>
<keyword evidence="6 7" id="KW-0472">Membrane</keyword>
<name>A0ABM8EE68_9HYPH</name>
<accession>A0ABM8EE68</accession>
<evidence type="ECO:0000313" key="8">
    <source>
        <dbReference type="EMBL" id="BDV36335.1"/>
    </source>
</evidence>
<evidence type="ECO:0000313" key="9">
    <source>
        <dbReference type="Proteomes" id="UP001317629"/>
    </source>
</evidence>
<feature type="transmembrane region" description="Helical" evidence="7">
    <location>
        <begin position="77"/>
        <end position="97"/>
    </location>
</feature>
<gene>
    <name evidence="8" type="ORF">SS37A_38650</name>
</gene>
<dbReference type="PANTHER" id="PTHR37937">
    <property type="entry name" value="CONJUGATIVE TRANSFER: DNA TRANSPORT"/>
    <property type="match status" value="1"/>
</dbReference>
<evidence type="ECO:0000256" key="4">
    <source>
        <dbReference type="ARBA" id="ARBA00022692"/>
    </source>
</evidence>
<protein>
    <recommendedName>
        <fullName evidence="10">Type IV secretory system conjugative DNA transfer family protein</fullName>
    </recommendedName>
</protein>
<keyword evidence="4 7" id="KW-0812">Transmembrane</keyword>
<feature type="transmembrane region" description="Helical" evidence="7">
    <location>
        <begin position="12"/>
        <end position="37"/>
    </location>
</feature>
<dbReference type="EMBL" id="AP027144">
    <property type="protein sequence ID" value="BDV36335.1"/>
    <property type="molecule type" value="Genomic_DNA"/>
</dbReference>
<evidence type="ECO:0000256" key="3">
    <source>
        <dbReference type="ARBA" id="ARBA00022475"/>
    </source>
</evidence>